<dbReference type="SUPFAM" id="SSF51905">
    <property type="entry name" value="FAD/NAD(P)-binding domain"/>
    <property type="match status" value="1"/>
</dbReference>
<dbReference type="PANTHER" id="PTHR13847">
    <property type="entry name" value="SARCOSINE DEHYDROGENASE-RELATED"/>
    <property type="match status" value="1"/>
</dbReference>
<keyword evidence="4" id="KW-1185">Reference proteome</keyword>
<name>A0A4U0TLK8_9PEZI</name>
<dbReference type="AlphaFoldDB" id="A0A4U0TLK8"/>
<dbReference type="GO" id="GO:0005770">
    <property type="term" value="C:late endosome"/>
    <property type="evidence" value="ECO:0007669"/>
    <property type="project" value="TreeGrafter"/>
</dbReference>
<proteinExistence type="predicted"/>
<dbReference type="Gene3D" id="3.30.9.10">
    <property type="entry name" value="D-Amino Acid Oxidase, subunit A, domain 2"/>
    <property type="match status" value="1"/>
</dbReference>
<dbReference type="Pfam" id="PF01266">
    <property type="entry name" value="DAO"/>
    <property type="match status" value="1"/>
</dbReference>
<accession>A0A4U0TLK8</accession>
<dbReference type="GO" id="GO:0042147">
    <property type="term" value="P:retrograde transport, endosome to Golgi"/>
    <property type="evidence" value="ECO:0007669"/>
    <property type="project" value="TreeGrafter"/>
</dbReference>
<keyword evidence="1" id="KW-0812">Transmembrane</keyword>
<gene>
    <name evidence="3" type="ORF">B0A50_07810</name>
</gene>
<keyword evidence="1" id="KW-0472">Membrane</keyword>
<dbReference type="OrthoDB" id="498204at2759"/>
<evidence type="ECO:0000259" key="2">
    <source>
        <dbReference type="Pfam" id="PF01266"/>
    </source>
</evidence>
<feature type="transmembrane region" description="Helical" evidence="1">
    <location>
        <begin position="17"/>
        <end position="34"/>
    </location>
</feature>
<feature type="domain" description="FAD dependent oxidoreductase" evidence="2">
    <location>
        <begin position="16"/>
        <end position="410"/>
    </location>
</feature>
<dbReference type="GO" id="GO:0005829">
    <property type="term" value="C:cytosol"/>
    <property type="evidence" value="ECO:0007669"/>
    <property type="project" value="GOC"/>
</dbReference>
<dbReference type="Gene3D" id="3.50.50.60">
    <property type="entry name" value="FAD/NAD(P)-binding domain"/>
    <property type="match status" value="1"/>
</dbReference>
<evidence type="ECO:0000256" key="1">
    <source>
        <dbReference type="SAM" id="Phobius"/>
    </source>
</evidence>
<dbReference type="PANTHER" id="PTHR13847:SF150">
    <property type="entry name" value="OXIDOREDUCTASE TDA3-RELATED"/>
    <property type="match status" value="1"/>
</dbReference>
<evidence type="ECO:0000313" key="4">
    <source>
        <dbReference type="Proteomes" id="UP000308549"/>
    </source>
</evidence>
<keyword evidence="1" id="KW-1133">Transmembrane helix</keyword>
<comment type="caution">
    <text evidence="3">The sequence shown here is derived from an EMBL/GenBank/DDBJ whole genome shotgun (WGS) entry which is preliminary data.</text>
</comment>
<sequence length="431" mass="45144">MTASNGNGNAQSPPRKIVVVGGGIIGVMSAYYLSRHASFRRGIDAITLLEASGIAGGASGKAGGLLALWAYPRCLVPLSFRLHRELAEEFGGAKRWGWRSVGCGEVECLGRAVGGSQEGGEMEGEHVGLGKREGQGEVSSAAAAARLKKAGVPKDLDWLDSGAVKGYEAMAESGATAQVHPRKFTEAMAAYAAEGGVEIKTQARVTGIEYSTDGSAVQGVTYVDRKADQEMKLPATDIVVAAGPWTQRVLPTAPISGMRAHSVTIKPEREVSAYALFTQIRLTKDLGKSGGKKARKTEQTVTPEIYARPDDEVYACGDGDRLVPLPSTTDDVAVDLNRCQDIVDYVGSISAPLRNGEVTARQACYLPSVNASGSGGPLVGLEGTKGLVVAAGHSCWGIQNAPATGLVVSEFVFEGRARSARVEGLDPRLVM</sequence>
<protein>
    <recommendedName>
        <fullName evidence="2">FAD dependent oxidoreductase domain-containing protein</fullName>
    </recommendedName>
</protein>
<dbReference type="InterPro" id="IPR006076">
    <property type="entry name" value="FAD-dep_OxRdtase"/>
</dbReference>
<dbReference type="Proteomes" id="UP000308549">
    <property type="component" value="Unassembled WGS sequence"/>
</dbReference>
<reference evidence="3 4" key="1">
    <citation type="submission" date="2017-03" db="EMBL/GenBank/DDBJ databases">
        <title>Genomes of endolithic fungi from Antarctica.</title>
        <authorList>
            <person name="Coleine C."/>
            <person name="Masonjones S."/>
            <person name="Stajich J.E."/>
        </authorList>
    </citation>
    <scope>NUCLEOTIDE SEQUENCE [LARGE SCALE GENOMIC DNA]</scope>
    <source>
        <strain evidence="3 4">CCFEE 6315</strain>
    </source>
</reference>
<evidence type="ECO:0000313" key="3">
    <source>
        <dbReference type="EMBL" id="TKA22717.1"/>
    </source>
</evidence>
<dbReference type="EMBL" id="NAJL01000068">
    <property type="protein sequence ID" value="TKA22717.1"/>
    <property type="molecule type" value="Genomic_DNA"/>
</dbReference>
<dbReference type="InterPro" id="IPR036188">
    <property type="entry name" value="FAD/NAD-bd_sf"/>
</dbReference>
<organism evidence="3 4">
    <name type="scientific">Salinomyces thailandicus</name>
    <dbReference type="NCBI Taxonomy" id="706561"/>
    <lineage>
        <taxon>Eukaryota</taxon>
        <taxon>Fungi</taxon>
        <taxon>Dikarya</taxon>
        <taxon>Ascomycota</taxon>
        <taxon>Pezizomycotina</taxon>
        <taxon>Dothideomycetes</taxon>
        <taxon>Dothideomycetidae</taxon>
        <taxon>Mycosphaerellales</taxon>
        <taxon>Teratosphaeriaceae</taxon>
        <taxon>Salinomyces</taxon>
    </lineage>
</organism>